<sequence length="730" mass="80323">MTGKRSVIAKAARRKAYSIRKEKKKADAARRVSTLAKGRSPNCPESTDYLKNSLDLFEFASEYSKLHCEEQGGFQDGTGTMANPPDWSSSAVLRPKKSKNPVTSILLDVIDKFGLEDLMRSCDTRTSPTPFSFMKLAKAFDEAATVARHALCKYLHVNNVPASSGAAFYAELYVALLQRSGDEDAGLKDLLINPHGFPAAILRNIPESGIFPVYQPNEMKILVHEPSSLAARFRRHYLSAERASDRLFSSVMSEIRQGKMQQESSEDGLTFVRCALIAKKGSPPEADLSDPEVAVRIVEDYSANGVNRLSVQNHLLHESPVLPQLSDYELVLRLIATHSQKTGISWGVGGLDYKAAFHTHRTPGGSNASVLTPEKPKDSDLADFLHLFLADSTHKLYNSVTIPSAPVLVMIGFTLYLSITVAFGQNIPLNQWPMIRTHDAATGYISRANVAWRVAKTQEGNLAQQLDCGARAFDLRLACKLLRVRMHHGALIMFTQLEDVLKDAIGWANARPDELVVVSLSHYEPDDDECRWKVWKVLADLKLMQSIGSDGSCEKLRGLTVDGAKNMSKLEGGKPNASFVSKSLSGGHLFVLGGEAKCSDANWDPSVVCYRGAGGGDCHQGSENSKEINKELFDYIEETASETPLPTNLFSIPAHWQCSVESASKMALKGSNILEDAELSEVNNPLVDFIPQLKYINFLQVDNVCYYGPQLLGALRAKAFSHKTLRGMQQ</sequence>
<protein>
    <submittedName>
        <fullName evidence="2">Uncharacterized protein</fullName>
    </submittedName>
</protein>
<dbReference type="EMBL" id="JAAPAO010000429">
    <property type="protein sequence ID" value="KAF4660033.1"/>
    <property type="molecule type" value="Genomic_DNA"/>
</dbReference>
<comment type="caution">
    <text evidence="2">The sequence shown here is derived from an EMBL/GenBank/DDBJ whole genome shotgun (WGS) entry which is preliminary data.</text>
</comment>
<reference evidence="2 3" key="1">
    <citation type="submission" date="2020-04" db="EMBL/GenBank/DDBJ databases">
        <title>Perkinsus chesapeaki whole genome sequence.</title>
        <authorList>
            <person name="Bogema D.R."/>
        </authorList>
    </citation>
    <scope>NUCLEOTIDE SEQUENCE [LARGE SCALE GENOMIC DNA]</scope>
    <source>
        <strain evidence="2">ATCC PRA-425</strain>
    </source>
</reference>
<dbReference type="GO" id="GO:0006629">
    <property type="term" value="P:lipid metabolic process"/>
    <property type="evidence" value="ECO:0007669"/>
    <property type="project" value="InterPro"/>
</dbReference>
<dbReference type="CDD" id="cd08557">
    <property type="entry name" value="PI-PLCc_bacteria_like"/>
    <property type="match status" value="1"/>
</dbReference>
<dbReference type="GO" id="GO:0008081">
    <property type="term" value="F:phosphoric diester hydrolase activity"/>
    <property type="evidence" value="ECO:0007669"/>
    <property type="project" value="InterPro"/>
</dbReference>
<keyword evidence="3" id="KW-1185">Reference proteome</keyword>
<dbReference type="AlphaFoldDB" id="A0A7J6LLG8"/>
<dbReference type="OrthoDB" id="190942at2759"/>
<accession>A0A7J6LLG8</accession>
<dbReference type="PANTHER" id="PTHR13593">
    <property type="match status" value="1"/>
</dbReference>
<evidence type="ECO:0000313" key="3">
    <source>
        <dbReference type="Proteomes" id="UP000591131"/>
    </source>
</evidence>
<evidence type="ECO:0000313" key="2">
    <source>
        <dbReference type="EMBL" id="KAF4660033.1"/>
    </source>
</evidence>
<dbReference type="InterPro" id="IPR017946">
    <property type="entry name" value="PLC-like_Pdiesterase_TIM-brl"/>
</dbReference>
<dbReference type="SUPFAM" id="SSF51695">
    <property type="entry name" value="PLC-like phosphodiesterases"/>
    <property type="match status" value="1"/>
</dbReference>
<evidence type="ECO:0000256" key="1">
    <source>
        <dbReference type="SAM" id="MobiDB-lite"/>
    </source>
</evidence>
<dbReference type="Gene3D" id="3.20.20.190">
    <property type="entry name" value="Phosphatidylinositol (PI) phosphodiesterase"/>
    <property type="match status" value="1"/>
</dbReference>
<name>A0A7J6LLG8_PERCH</name>
<dbReference type="PROSITE" id="PS50007">
    <property type="entry name" value="PIPLC_X_DOMAIN"/>
    <property type="match status" value="1"/>
</dbReference>
<dbReference type="Proteomes" id="UP000591131">
    <property type="component" value="Unassembled WGS sequence"/>
</dbReference>
<feature type="region of interest" description="Disordered" evidence="1">
    <location>
        <begin position="19"/>
        <end position="42"/>
    </location>
</feature>
<proteinExistence type="predicted"/>
<dbReference type="PANTHER" id="PTHR13593:SF113">
    <property type="entry name" value="SI:DKEY-266F7.9"/>
    <property type="match status" value="1"/>
</dbReference>
<organism evidence="2 3">
    <name type="scientific">Perkinsus chesapeaki</name>
    <name type="common">Clam parasite</name>
    <name type="synonym">Perkinsus andrewsi</name>
    <dbReference type="NCBI Taxonomy" id="330153"/>
    <lineage>
        <taxon>Eukaryota</taxon>
        <taxon>Sar</taxon>
        <taxon>Alveolata</taxon>
        <taxon>Perkinsozoa</taxon>
        <taxon>Perkinsea</taxon>
        <taxon>Perkinsida</taxon>
        <taxon>Perkinsidae</taxon>
        <taxon>Perkinsus</taxon>
    </lineage>
</organism>
<dbReference type="InterPro" id="IPR051057">
    <property type="entry name" value="PI-PLC_domain"/>
</dbReference>
<gene>
    <name evidence="2" type="ORF">FOL47_007312</name>
</gene>